<dbReference type="STRING" id="694327.DFW101_2438"/>
<dbReference type="CDD" id="cd02042">
    <property type="entry name" value="ParAB_family"/>
    <property type="match status" value="1"/>
</dbReference>
<organism evidence="2 3">
    <name type="scientific">Solidesulfovibrio carbinoliphilus subsp. oakridgensis</name>
    <dbReference type="NCBI Taxonomy" id="694327"/>
    <lineage>
        <taxon>Bacteria</taxon>
        <taxon>Pseudomonadati</taxon>
        <taxon>Thermodesulfobacteriota</taxon>
        <taxon>Desulfovibrionia</taxon>
        <taxon>Desulfovibrionales</taxon>
        <taxon>Desulfovibrionaceae</taxon>
        <taxon>Solidesulfovibrio</taxon>
    </lineage>
</organism>
<dbReference type="InterPro" id="IPR027417">
    <property type="entry name" value="P-loop_NTPase"/>
</dbReference>
<gene>
    <name evidence="2" type="ORF">DFW101_2438</name>
</gene>
<dbReference type="OrthoDB" id="9815116at2"/>
<evidence type="ECO:0000313" key="2">
    <source>
        <dbReference type="EMBL" id="EHJ48442.1"/>
    </source>
</evidence>
<dbReference type="PANTHER" id="PTHR13696:SF52">
    <property type="entry name" value="PARA FAMILY PROTEIN CT_582"/>
    <property type="match status" value="1"/>
</dbReference>
<dbReference type="EMBL" id="CM001368">
    <property type="protein sequence ID" value="EHJ48442.1"/>
    <property type="molecule type" value="Genomic_DNA"/>
</dbReference>
<dbReference type="InterPro" id="IPR050678">
    <property type="entry name" value="DNA_Partitioning_ATPase"/>
</dbReference>
<evidence type="ECO:0000313" key="3">
    <source>
        <dbReference type="Proteomes" id="UP000004662"/>
    </source>
</evidence>
<dbReference type="Gene3D" id="3.40.50.300">
    <property type="entry name" value="P-loop containing nucleotide triphosphate hydrolases"/>
    <property type="match status" value="1"/>
</dbReference>
<dbReference type="Pfam" id="PF13614">
    <property type="entry name" value="AAA_31"/>
    <property type="match status" value="1"/>
</dbReference>
<dbReference type="PANTHER" id="PTHR13696">
    <property type="entry name" value="P-LOOP CONTAINING NUCLEOSIDE TRIPHOSPHATE HYDROLASE"/>
    <property type="match status" value="1"/>
</dbReference>
<dbReference type="SUPFAM" id="SSF52540">
    <property type="entry name" value="P-loop containing nucleoside triphosphate hydrolases"/>
    <property type="match status" value="1"/>
</dbReference>
<dbReference type="HOGENOM" id="CLU_037612_1_4_7"/>
<sequence>MARVIVIANQKGGVGKTTTAVNLAASLAVMEKKTLLIDCDPQANAGSGLSIYSDKIAETLYTVLYEPERAAEAVVCTELPFLSVLPSGPDLVAADIELVAKPRREYFLRALVDTLAGDYDYILLDCPPSLGLVTLNALCAATELLVPLQCEYYALEGIAQLLRTYDQVRKRFNNRLKLLGVVLTMYDGRNKLNRHVKREVWKCFPKLYFQTLIPRNIRLSEAPSYGKPVLTHDIKSRGAEAYLSLAQEVVRRRIAGTD</sequence>
<dbReference type="FunFam" id="3.40.50.300:FF:000285">
    <property type="entry name" value="Sporulation initiation inhibitor Soj"/>
    <property type="match status" value="1"/>
</dbReference>
<dbReference type="InterPro" id="IPR025669">
    <property type="entry name" value="AAA_dom"/>
</dbReference>
<reference evidence="3" key="1">
    <citation type="journal article" date="2015" name="Genome Announc.">
        <title>High-Quality Draft Genome Sequence of Desulfovibrio carbinoliphilus FW-101-2B, an Organic Acid-Oxidizing Sulfate-Reducing Bacterium Isolated from Uranium(VI)-Contaminated Groundwater.</title>
        <authorList>
            <person name="Ramsay B.D."/>
            <person name="Hwang C."/>
            <person name="Woo H.L."/>
            <person name="Carroll S.L."/>
            <person name="Lucas S."/>
            <person name="Han J."/>
            <person name="Lapidus A.L."/>
            <person name="Cheng J.F."/>
            <person name="Goodwin L.A."/>
            <person name="Pitluck S."/>
            <person name="Peters L."/>
            <person name="Chertkov O."/>
            <person name="Held B."/>
            <person name="Detter J.C."/>
            <person name="Han C.S."/>
            <person name="Tapia R."/>
            <person name="Land M.L."/>
            <person name="Hauser L.J."/>
            <person name="Kyrpides N.C."/>
            <person name="Ivanova N.N."/>
            <person name="Mikhailova N."/>
            <person name="Pagani I."/>
            <person name="Woyke T."/>
            <person name="Arkin A.P."/>
            <person name="Dehal P."/>
            <person name="Chivian D."/>
            <person name="Criddle C.S."/>
            <person name="Wu W."/>
            <person name="Chakraborty R."/>
            <person name="Hazen T.C."/>
            <person name="Fields M.W."/>
        </authorList>
    </citation>
    <scope>NUCLEOTIDE SEQUENCE [LARGE SCALE GENOMIC DNA]</scope>
    <source>
        <strain evidence="3">FW-101-2B</strain>
    </source>
</reference>
<proteinExistence type="predicted"/>
<dbReference type="eggNOG" id="COG1192">
    <property type="taxonomic scope" value="Bacteria"/>
</dbReference>
<keyword evidence="3" id="KW-1185">Reference proteome</keyword>
<dbReference type="Proteomes" id="UP000004662">
    <property type="component" value="Chromosome"/>
</dbReference>
<evidence type="ECO:0000259" key="1">
    <source>
        <dbReference type="Pfam" id="PF13614"/>
    </source>
</evidence>
<feature type="domain" description="AAA" evidence="1">
    <location>
        <begin position="3"/>
        <end position="177"/>
    </location>
</feature>
<dbReference type="RefSeq" id="WP_009181816.1">
    <property type="nucleotide sequence ID" value="NZ_CM001368.1"/>
</dbReference>
<name>G7Q6V9_9BACT</name>
<accession>G7Q6V9</accession>
<protein>
    <submittedName>
        <fullName evidence="2">Cobyrinic acid ac-diamide synthase</fullName>
    </submittedName>
</protein>
<dbReference type="AlphaFoldDB" id="G7Q6V9"/>